<comment type="caution">
    <text evidence="1">The sequence shown here is derived from an EMBL/GenBank/DDBJ whole genome shotgun (WGS) entry which is preliminary data.</text>
</comment>
<sequence>MRRIFGIDYDTFQITVFELDLDDPDHMEYFVVGDPKKRPKNAKQIDARLYDLRDGFKRLVFSRMPVAFAYVEEPVAVPHGVLTTIRQSAVWAAIRLVLNDKGVRCMSVNVSTWKKEALLNGRATKDEIKDWAVTVFGLSPDLPQDVFDAAGIAAAARKNMQ</sequence>
<evidence type="ECO:0000313" key="1">
    <source>
        <dbReference type="EMBL" id="KKL45757.1"/>
    </source>
</evidence>
<reference evidence="1" key="1">
    <citation type="journal article" date="2015" name="Nature">
        <title>Complex archaea that bridge the gap between prokaryotes and eukaryotes.</title>
        <authorList>
            <person name="Spang A."/>
            <person name="Saw J.H."/>
            <person name="Jorgensen S.L."/>
            <person name="Zaremba-Niedzwiedzka K."/>
            <person name="Martijn J."/>
            <person name="Lind A.E."/>
            <person name="van Eijk R."/>
            <person name="Schleper C."/>
            <person name="Guy L."/>
            <person name="Ettema T.J."/>
        </authorList>
    </citation>
    <scope>NUCLEOTIDE SEQUENCE</scope>
</reference>
<accession>A0A0F9F3W6</accession>
<dbReference type="GO" id="GO:0003676">
    <property type="term" value="F:nucleic acid binding"/>
    <property type="evidence" value="ECO:0007669"/>
    <property type="project" value="InterPro"/>
</dbReference>
<dbReference type="Gene3D" id="3.30.420.10">
    <property type="entry name" value="Ribonuclease H-like superfamily/Ribonuclease H"/>
    <property type="match status" value="1"/>
</dbReference>
<proteinExistence type="predicted"/>
<protein>
    <recommendedName>
        <fullName evidence="2">Holliday junction nuclease RuvC</fullName>
    </recommendedName>
</protein>
<dbReference type="InterPro" id="IPR012337">
    <property type="entry name" value="RNaseH-like_sf"/>
</dbReference>
<dbReference type="SUPFAM" id="SSF53098">
    <property type="entry name" value="Ribonuclease H-like"/>
    <property type="match status" value="1"/>
</dbReference>
<dbReference type="AlphaFoldDB" id="A0A0F9F3W6"/>
<dbReference type="InterPro" id="IPR036397">
    <property type="entry name" value="RNaseH_sf"/>
</dbReference>
<dbReference type="EMBL" id="LAZR01034275">
    <property type="protein sequence ID" value="KKL45757.1"/>
    <property type="molecule type" value="Genomic_DNA"/>
</dbReference>
<organism evidence="1">
    <name type="scientific">marine sediment metagenome</name>
    <dbReference type="NCBI Taxonomy" id="412755"/>
    <lineage>
        <taxon>unclassified sequences</taxon>
        <taxon>metagenomes</taxon>
        <taxon>ecological metagenomes</taxon>
    </lineage>
</organism>
<gene>
    <name evidence="1" type="ORF">LCGC14_2352420</name>
</gene>
<evidence type="ECO:0008006" key="2">
    <source>
        <dbReference type="Google" id="ProtNLM"/>
    </source>
</evidence>
<name>A0A0F9F3W6_9ZZZZ</name>